<comment type="caution">
    <text evidence="2">The sequence shown here is derived from an EMBL/GenBank/DDBJ whole genome shotgun (WGS) entry which is preliminary data.</text>
</comment>
<proteinExistence type="predicted"/>
<sequence length="62" mass="6829">MHVRGARRMGARGQARGAHERSSRSSALGRLVRGCERRRAAARAATGVLFTREHVLHPKSPK</sequence>
<evidence type="ECO:0000256" key="1">
    <source>
        <dbReference type="SAM" id="MobiDB-lite"/>
    </source>
</evidence>
<accession>A0A2I0KMF4</accession>
<feature type="compositionally biased region" description="Basic residues" evidence="1">
    <location>
        <begin position="1"/>
        <end position="10"/>
    </location>
</feature>
<dbReference type="AlphaFoldDB" id="A0A2I0KMF4"/>
<protein>
    <submittedName>
        <fullName evidence="2">Uncharacterized protein</fullName>
    </submittedName>
</protein>
<evidence type="ECO:0000313" key="3">
    <source>
        <dbReference type="Proteomes" id="UP000233551"/>
    </source>
</evidence>
<dbReference type="Proteomes" id="UP000233551">
    <property type="component" value="Unassembled WGS sequence"/>
</dbReference>
<organism evidence="2 3">
    <name type="scientific">Punica granatum</name>
    <name type="common">Pomegranate</name>
    <dbReference type="NCBI Taxonomy" id="22663"/>
    <lineage>
        <taxon>Eukaryota</taxon>
        <taxon>Viridiplantae</taxon>
        <taxon>Streptophyta</taxon>
        <taxon>Embryophyta</taxon>
        <taxon>Tracheophyta</taxon>
        <taxon>Spermatophyta</taxon>
        <taxon>Magnoliopsida</taxon>
        <taxon>eudicotyledons</taxon>
        <taxon>Gunneridae</taxon>
        <taxon>Pentapetalae</taxon>
        <taxon>rosids</taxon>
        <taxon>malvids</taxon>
        <taxon>Myrtales</taxon>
        <taxon>Lythraceae</taxon>
        <taxon>Punica</taxon>
    </lineage>
</organism>
<dbReference type="EMBL" id="PGOL01000484">
    <property type="protein sequence ID" value="PKI69677.1"/>
    <property type="molecule type" value="Genomic_DNA"/>
</dbReference>
<keyword evidence="3" id="KW-1185">Reference proteome</keyword>
<feature type="region of interest" description="Disordered" evidence="1">
    <location>
        <begin position="1"/>
        <end position="31"/>
    </location>
</feature>
<gene>
    <name evidence="2" type="ORF">CRG98_009948</name>
</gene>
<evidence type="ECO:0000313" key="2">
    <source>
        <dbReference type="EMBL" id="PKI69677.1"/>
    </source>
</evidence>
<name>A0A2I0KMF4_PUNGR</name>
<reference evidence="2 3" key="1">
    <citation type="submission" date="2017-11" db="EMBL/GenBank/DDBJ databases">
        <title>De-novo sequencing of pomegranate (Punica granatum L.) genome.</title>
        <authorList>
            <person name="Akparov Z."/>
            <person name="Amiraslanov A."/>
            <person name="Hajiyeva S."/>
            <person name="Abbasov M."/>
            <person name="Kaur K."/>
            <person name="Hamwieh A."/>
            <person name="Solovyev V."/>
            <person name="Salamov A."/>
            <person name="Braich B."/>
            <person name="Kosarev P."/>
            <person name="Mahmoud A."/>
            <person name="Hajiyev E."/>
            <person name="Babayeva S."/>
            <person name="Izzatullayeva V."/>
            <person name="Mammadov A."/>
            <person name="Mammadov A."/>
            <person name="Sharifova S."/>
            <person name="Ojaghi J."/>
            <person name="Eynullazada K."/>
            <person name="Bayramov B."/>
            <person name="Abdulazimova A."/>
            <person name="Shahmuradov I."/>
        </authorList>
    </citation>
    <scope>NUCLEOTIDE SEQUENCE [LARGE SCALE GENOMIC DNA]</scope>
    <source>
        <strain evidence="3">cv. AG2017</strain>
        <tissue evidence="2">Leaf</tissue>
    </source>
</reference>